<dbReference type="InterPro" id="IPR007379">
    <property type="entry name" value="Tim44-like_dom"/>
</dbReference>
<evidence type="ECO:0000259" key="3">
    <source>
        <dbReference type="SMART" id="SM00978"/>
    </source>
</evidence>
<dbReference type="SUPFAM" id="SSF54427">
    <property type="entry name" value="NTF2-like"/>
    <property type="match status" value="1"/>
</dbReference>
<evidence type="ECO:0000313" key="5">
    <source>
        <dbReference type="Proteomes" id="UP000183461"/>
    </source>
</evidence>
<dbReference type="EMBL" id="FPIP01000003">
    <property type="protein sequence ID" value="SFW30473.1"/>
    <property type="molecule type" value="Genomic_DNA"/>
</dbReference>
<keyword evidence="2" id="KW-0472">Membrane</keyword>
<sequence>MKKILRLIPMIVLILGLIIVPVRAKGLDFGDFSGDSDFGGGWDSGDSGWDSGSDWGSSWDDDDYSYSGHHSGSSSSDDDWIIILIFLILIIGPSLLKSGKKSNRPVNTPHIQPTSPASLKSVASYSGVDPSFSPTEFKEKLANLYVRFQNDWQAKNISELRPYMSDAMFAQMDRQLDAHRQRFETNCIDRISVLGVELLGWKQENGFDIMIAKLNTRIVDYVVDDRTGKVIRGSKTKEKFMTYEWTMARTTGVVTSRSTGTTSQTCPYCGAHVDINHSTVCEYCQSVLTTDNFDWVVTNIKALSQQTR</sequence>
<dbReference type="Gene3D" id="3.10.450.240">
    <property type="match status" value="1"/>
</dbReference>
<dbReference type="RefSeq" id="WP_072299996.1">
    <property type="nucleotide sequence ID" value="NZ_FPIP01000003.1"/>
</dbReference>
<name>A0A1K1N583_RUMFL</name>
<keyword evidence="2" id="KW-0812">Transmembrane</keyword>
<feature type="transmembrane region" description="Helical" evidence="2">
    <location>
        <begin position="80"/>
        <end position="96"/>
    </location>
</feature>
<reference evidence="4 5" key="1">
    <citation type="submission" date="2016-11" db="EMBL/GenBank/DDBJ databases">
        <authorList>
            <person name="Jaros S."/>
            <person name="Januszkiewicz K."/>
            <person name="Wedrychowicz H."/>
        </authorList>
    </citation>
    <scope>NUCLEOTIDE SEQUENCE [LARGE SCALE GENOMIC DNA]</scope>
    <source>
        <strain evidence="4 5">YL228</strain>
    </source>
</reference>
<evidence type="ECO:0000256" key="2">
    <source>
        <dbReference type="SAM" id="Phobius"/>
    </source>
</evidence>
<dbReference type="Proteomes" id="UP000183461">
    <property type="component" value="Unassembled WGS sequence"/>
</dbReference>
<proteinExistence type="predicted"/>
<dbReference type="Pfam" id="PF04280">
    <property type="entry name" value="Tim44"/>
    <property type="match status" value="1"/>
</dbReference>
<dbReference type="AlphaFoldDB" id="A0A1K1N583"/>
<gene>
    <name evidence="4" type="ORF">SAMN02910280_1725</name>
</gene>
<accession>A0A1K1N583</accession>
<organism evidence="4 5">
    <name type="scientific">Ruminococcus flavefaciens</name>
    <dbReference type="NCBI Taxonomy" id="1265"/>
    <lineage>
        <taxon>Bacteria</taxon>
        <taxon>Bacillati</taxon>
        <taxon>Bacillota</taxon>
        <taxon>Clostridia</taxon>
        <taxon>Eubacteriales</taxon>
        <taxon>Oscillospiraceae</taxon>
        <taxon>Ruminococcus</taxon>
    </lineage>
</organism>
<feature type="compositionally biased region" description="Polar residues" evidence="1">
    <location>
        <begin position="104"/>
        <end position="122"/>
    </location>
</feature>
<evidence type="ECO:0000313" key="4">
    <source>
        <dbReference type="EMBL" id="SFW30473.1"/>
    </source>
</evidence>
<keyword evidence="2" id="KW-1133">Transmembrane helix</keyword>
<evidence type="ECO:0000256" key="1">
    <source>
        <dbReference type="SAM" id="MobiDB-lite"/>
    </source>
</evidence>
<dbReference type="InterPro" id="IPR032710">
    <property type="entry name" value="NTF2-like_dom_sf"/>
</dbReference>
<protein>
    <submittedName>
        <fullName evidence="4">Tim44-like domain-containing protein</fullName>
    </submittedName>
</protein>
<feature type="region of interest" description="Disordered" evidence="1">
    <location>
        <begin position="102"/>
        <end position="122"/>
    </location>
</feature>
<dbReference type="SMART" id="SM00978">
    <property type="entry name" value="Tim44"/>
    <property type="match status" value="1"/>
</dbReference>
<feature type="domain" description="Tim44-like" evidence="3">
    <location>
        <begin position="118"/>
        <end position="302"/>
    </location>
</feature>